<dbReference type="GO" id="GO:0006310">
    <property type="term" value="P:DNA recombination"/>
    <property type="evidence" value="ECO:0007669"/>
    <property type="project" value="InterPro"/>
</dbReference>
<dbReference type="Gene3D" id="3.90.1640.30">
    <property type="match status" value="1"/>
</dbReference>
<name>A0A9D1JEX1_9FIRM</name>
<dbReference type="InterPro" id="IPR051673">
    <property type="entry name" value="SSDNA_exonuclease_RecJ"/>
</dbReference>
<feature type="domain" description="DHHA1" evidence="7">
    <location>
        <begin position="353"/>
        <end position="444"/>
    </location>
</feature>
<accession>A0A9D1JEX1</accession>
<gene>
    <name evidence="9" type="primary">recJ</name>
    <name evidence="9" type="ORF">IAB98_00360</name>
</gene>
<dbReference type="EMBL" id="DVHU01000004">
    <property type="protein sequence ID" value="HIR91856.1"/>
    <property type="molecule type" value="Genomic_DNA"/>
</dbReference>
<dbReference type="GO" id="GO:0008409">
    <property type="term" value="F:5'-3' exonuclease activity"/>
    <property type="evidence" value="ECO:0007669"/>
    <property type="project" value="InterPro"/>
</dbReference>
<keyword evidence="4" id="KW-0378">Hydrolase</keyword>
<protein>
    <recommendedName>
        <fullName evidence="2">Single-stranded-DNA-specific exonuclease RecJ</fullName>
    </recommendedName>
</protein>
<dbReference type="InterPro" id="IPR038763">
    <property type="entry name" value="DHH_sf"/>
</dbReference>
<evidence type="ECO:0000256" key="2">
    <source>
        <dbReference type="ARBA" id="ARBA00019841"/>
    </source>
</evidence>
<dbReference type="SUPFAM" id="SSF64182">
    <property type="entry name" value="DHH phosphoesterases"/>
    <property type="match status" value="1"/>
</dbReference>
<reference evidence="9" key="1">
    <citation type="submission" date="2020-10" db="EMBL/GenBank/DDBJ databases">
        <authorList>
            <person name="Gilroy R."/>
        </authorList>
    </citation>
    <scope>NUCLEOTIDE SEQUENCE</scope>
    <source>
        <strain evidence="9">ChiSxjej1B13-7041</strain>
    </source>
</reference>
<dbReference type="GO" id="GO:0003676">
    <property type="term" value="F:nucleic acid binding"/>
    <property type="evidence" value="ECO:0007669"/>
    <property type="project" value="InterPro"/>
</dbReference>
<comment type="similarity">
    <text evidence="1">Belongs to the RecJ family.</text>
</comment>
<feature type="domain" description="RecJ OB" evidence="8">
    <location>
        <begin position="459"/>
        <end position="566"/>
    </location>
</feature>
<dbReference type="AlphaFoldDB" id="A0A9D1JEX1"/>
<evidence type="ECO:0000256" key="4">
    <source>
        <dbReference type="ARBA" id="ARBA00022801"/>
    </source>
</evidence>
<dbReference type="PANTHER" id="PTHR30255:SF2">
    <property type="entry name" value="SINGLE-STRANDED-DNA-SPECIFIC EXONUCLEASE RECJ"/>
    <property type="match status" value="1"/>
</dbReference>
<dbReference type="InterPro" id="IPR001667">
    <property type="entry name" value="DDH_dom"/>
</dbReference>
<dbReference type="GO" id="GO:0006281">
    <property type="term" value="P:DNA repair"/>
    <property type="evidence" value="ECO:0007669"/>
    <property type="project" value="InterPro"/>
</dbReference>
<dbReference type="Pfam" id="PF02272">
    <property type="entry name" value="DHHA1"/>
    <property type="match status" value="1"/>
</dbReference>
<evidence type="ECO:0000256" key="5">
    <source>
        <dbReference type="ARBA" id="ARBA00022839"/>
    </source>
</evidence>
<dbReference type="Pfam" id="PF17768">
    <property type="entry name" value="RecJ_OB"/>
    <property type="match status" value="1"/>
</dbReference>
<reference evidence="9" key="2">
    <citation type="journal article" date="2021" name="PeerJ">
        <title>Extensive microbial diversity within the chicken gut microbiome revealed by metagenomics and culture.</title>
        <authorList>
            <person name="Gilroy R."/>
            <person name="Ravi A."/>
            <person name="Getino M."/>
            <person name="Pursley I."/>
            <person name="Horton D.L."/>
            <person name="Alikhan N.F."/>
            <person name="Baker D."/>
            <person name="Gharbi K."/>
            <person name="Hall N."/>
            <person name="Watson M."/>
            <person name="Adriaenssens E.M."/>
            <person name="Foster-Nyarko E."/>
            <person name="Jarju S."/>
            <person name="Secka A."/>
            <person name="Antonio M."/>
            <person name="Oren A."/>
            <person name="Chaudhuri R.R."/>
            <person name="La Ragione R."/>
            <person name="Hildebrand F."/>
            <person name="Pallen M.J."/>
        </authorList>
    </citation>
    <scope>NUCLEOTIDE SEQUENCE</scope>
    <source>
        <strain evidence="9">ChiSxjej1B13-7041</strain>
    </source>
</reference>
<evidence type="ECO:0000256" key="1">
    <source>
        <dbReference type="ARBA" id="ARBA00005915"/>
    </source>
</evidence>
<organism evidence="9 10">
    <name type="scientific">Candidatus Egerieimonas intestinavium</name>
    <dbReference type="NCBI Taxonomy" id="2840777"/>
    <lineage>
        <taxon>Bacteria</taxon>
        <taxon>Bacillati</taxon>
        <taxon>Bacillota</taxon>
        <taxon>Clostridia</taxon>
        <taxon>Lachnospirales</taxon>
        <taxon>Lachnospiraceae</taxon>
        <taxon>Lachnospiraceae incertae sedis</taxon>
        <taxon>Candidatus Egerieimonas</taxon>
    </lineage>
</organism>
<evidence type="ECO:0000256" key="3">
    <source>
        <dbReference type="ARBA" id="ARBA00022722"/>
    </source>
</evidence>
<dbReference type="Pfam" id="PF01368">
    <property type="entry name" value="DHH"/>
    <property type="match status" value="1"/>
</dbReference>
<dbReference type="Gene3D" id="2.40.50.460">
    <property type="match status" value="1"/>
</dbReference>
<dbReference type="InterPro" id="IPR041122">
    <property type="entry name" value="RecJ_OB"/>
</dbReference>
<evidence type="ECO:0000259" key="6">
    <source>
        <dbReference type="Pfam" id="PF01368"/>
    </source>
</evidence>
<dbReference type="NCBIfam" id="TIGR00644">
    <property type="entry name" value="recJ"/>
    <property type="match status" value="1"/>
</dbReference>
<comment type="caution">
    <text evidence="9">The sequence shown here is derived from an EMBL/GenBank/DDBJ whole genome shotgun (WGS) entry which is preliminary data.</text>
</comment>
<dbReference type="InterPro" id="IPR004610">
    <property type="entry name" value="RecJ"/>
</dbReference>
<keyword evidence="5 9" id="KW-0269">Exonuclease</keyword>
<dbReference type="Proteomes" id="UP000886841">
    <property type="component" value="Unassembled WGS sequence"/>
</dbReference>
<keyword evidence="3" id="KW-0540">Nuclease</keyword>
<evidence type="ECO:0000313" key="10">
    <source>
        <dbReference type="Proteomes" id="UP000886841"/>
    </source>
</evidence>
<sequence length="569" mass="63562">MEKWVISAKRADFQEIGRKFHIDPVTARLIRNRDVEGDAAIREYLHGDLRQLHDPALMKDMERAAELLDARIRLGKPIRIIGDYDIDGVMSTYILLQGLRDLGARVDARIPERIRDGYGLNVHLIQEAVRDGVDTLVTCDNGISAAEQIALAKEEGMLVVVTDHHEVPFLEEGEERRELLPPADAVVDPKRQECGYPFKGLCGAAVAWKLVSMLERLAGEPPEKSYRFLEFVAAATIGDVMDLVGENRILVREGLKKLQHTENLGLQALIRANGLEGTITPYHVGFVIGPCLNAGGRLDTAQRALELLLARTQEEAAVLAGDLKALNESRKEMTAQGLEAAVELVETTSLKEDKVLVVYLPDCHESLAGIIAGRLREKYGKPSFVLTRTEEGAKGSGRSIEAYSMYEELSKCRELFTKFGGHPMAAGLSLPEEQVPWMRRRLNENCTLTEEDLAEKVTIDVPMPISYIRRELVDEFSLLEPFGKGNSRPVFAQRELTVLGCRIFGKNRNVVKMTVRDNQGFSLGAVYFGDASAFCQRAQENPRMDLVYYPSVNTYQGRESLQLVITHFR</sequence>
<feature type="domain" description="DDH" evidence="6">
    <location>
        <begin position="78"/>
        <end position="236"/>
    </location>
</feature>
<dbReference type="PANTHER" id="PTHR30255">
    <property type="entry name" value="SINGLE-STRANDED-DNA-SPECIFIC EXONUCLEASE RECJ"/>
    <property type="match status" value="1"/>
</dbReference>
<dbReference type="InterPro" id="IPR003156">
    <property type="entry name" value="DHHA1_dom"/>
</dbReference>
<evidence type="ECO:0000313" key="9">
    <source>
        <dbReference type="EMBL" id="HIR91856.1"/>
    </source>
</evidence>
<evidence type="ECO:0000259" key="7">
    <source>
        <dbReference type="Pfam" id="PF02272"/>
    </source>
</evidence>
<evidence type="ECO:0000259" key="8">
    <source>
        <dbReference type="Pfam" id="PF17768"/>
    </source>
</evidence>
<proteinExistence type="inferred from homology"/>